<dbReference type="Proteomes" id="UP000630805">
    <property type="component" value="Unassembled WGS sequence"/>
</dbReference>
<reference evidence="1 2" key="1">
    <citation type="submission" date="2020-06" db="EMBL/GenBank/DDBJ databases">
        <authorList>
            <person name="Cao W.R."/>
        </authorList>
    </citation>
    <scope>NUCLEOTIDE SEQUENCE [LARGE SCALE GENOMIC DNA]</scope>
    <source>
        <strain evidence="1 2">B1Z28</strain>
    </source>
</reference>
<dbReference type="Gene3D" id="3.40.630.30">
    <property type="match status" value="1"/>
</dbReference>
<proteinExistence type="predicted"/>
<dbReference type="EMBL" id="JABXWT010000023">
    <property type="protein sequence ID" value="NVO58346.1"/>
    <property type="molecule type" value="Genomic_DNA"/>
</dbReference>
<accession>A0ABX2PW28</accession>
<keyword evidence="2" id="KW-1185">Reference proteome</keyword>
<dbReference type="RefSeq" id="WP_176867389.1">
    <property type="nucleotide sequence ID" value="NZ_JABXWT010000023.1"/>
</dbReference>
<evidence type="ECO:0008006" key="3">
    <source>
        <dbReference type="Google" id="ProtNLM"/>
    </source>
</evidence>
<comment type="caution">
    <text evidence="1">The sequence shown here is derived from an EMBL/GenBank/DDBJ whole genome shotgun (WGS) entry which is preliminary data.</text>
</comment>
<dbReference type="SUPFAM" id="SSF55729">
    <property type="entry name" value="Acyl-CoA N-acyltransferases (Nat)"/>
    <property type="match status" value="1"/>
</dbReference>
<evidence type="ECO:0000313" key="1">
    <source>
        <dbReference type="EMBL" id="NVO58346.1"/>
    </source>
</evidence>
<name>A0ABX2PW28_9RHOB</name>
<evidence type="ECO:0000313" key="2">
    <source>
        <dbReference type="Proteomes" id="UP000630805"/>
    </source>
</evidence>
<organism evidence="1 2">
    <name type="scientific">Ruegeria haliotis</name>
    <dbReference type="NCBI Taxonomy" id="2747601"/>
    <lineage>
        <taxon>Bacteria</taxon>
        <taxon>Pseudomonadati</taxon>
        <taxon>Pseudomonadota</taxon>
        <taxon>Alphaproteobacteria</taxon>
        <taxon>Rhodobacterales</taxon>
        <taxon>Roseobacteraceae</taxon>
        <taxon>Ruegeria</taxon>
    </lineage>
</organism>
<protein>
    <recommendedName>
        <fullName evidence="3">N-acetyltransferase domain-containing protein</fullName>
    </recommendedName>
</protein>
<sequence>MMATASQGPANAAGGHAPLHGAWPQAVPYGLVLRKMDIGDLDRLTAFHAELHQLSHQQPAPFVREKDVFFAEHLTSAGEVWGLWENAGPKYQLAGYTVVGLPTASDPANFGRDLGMDDEADLALVAHLDGTGVLPHRRGLGLQRYLTGYRMERARTLGRKTVISMASPQNSFSLSNLLQCGLPVQRLIQKYDALRFVLVRDLSGQTTYENDPHPVMVPLLANPEEHVRCLQAGRVGIALRDVGGTFSLVYAKRREEADQ</sequence>
<dbReference type="InterPro" id="IPR016181">
    <property type="entry name" value="Acyl_CoA_acyltransferase"/>
</dbReference>
<gene>
    <name evidence="1" type="ORF">HW561_21400</name>
</gene>